<dbReference type="PROSITE" id="PS00018">
    <property type="entry name" value="EF_HAND_1"/>
    <property type="match status" value="1"/>
</dbReference>
<dbReference type="Proteomes" id="UP001370758">
    <property type="component" value="Unassembled WGS sequence"/>
</dbReference>
<feature type="compositionally biased region" description="Polar residues" evidence="6">
    <location>
        <begin position="755"/>
        <end position="769"/>
    </location>
</feature>
<protein>
    <recommendedName>
        <fullName evidence="8">EF-hand domain-containing protein</fullName>
    </recommendedName>
</protein>
<dbReference type="GO" id="GO:0005509">
    <property type="term" value="F:calcium ion binding"/>
    <property type="evidence" value="ECO:0007669"/>
    <property type="project" value="InterPro"/>
</dbReference>
<feature type="domain" description="EF-hand" evidence="8">
    <location>
        <begin position="422"/>
        <end position="457"/>
    </location>
</feature>
<proteinExistence type="predicted"/>
<feature type="transmembrane region" description="Helical" evidence="7">
    <location>
        <begin position="120"/>
        <end position="140"/>
    </location>
</feature>
<evidence type="ECO:0000256" key="5">
    <source>
        <dbReference type="ARBA" id="ARBA00023136"/>
    </source>
</evidence>
<feature type="compositionally biased region" description="Basic and acidic residues" evidence="6">
    <location>
        <begin position="712"/>
        <end position="728"/>
    </location>
</feature>
<dbReference type="GO" id="GO:0006874">
    <property type="term" value="P:intracellular calcium ion homeostasis"/>
    <property type="evidence" value="ECO:0007669"/>
    <property type="project" value="TreeGrafter"/>
</dbReference>
<dbReference type="InterPro" id="IPR006685">
    <property type="entry name" value="MscS_channel_2nd"/>
</dbReference>
<accession>A0AAV9W875</accession>
<dbReference type="Pfam" id="PF25886">
    <property type="entry name" value="Msy1"/>
    <property type="match status" value="1"/>
</dbReference>
<evidence type="ECO:0000256" key="3">
    <source>
        <dbReference type="ARBA" id="ARBA00022837"/>
    </source>
</evidence>
<comment type="subcellular location">
    <subcellularLocation>
        <location evidence="1">Membrane</location>
    </subcellularLocation>
</comment>
<dbReference type="PANTHER" id="PTHR31323:SF14">
    <property type="entry name" value="MECHANOSENSITIVE ION CHANNEL PROTEIN MSY2"/>
    <property type="match status" value="1"/>
</dbReference>
<dbReference type="PANTHER" id="PTHR31323">
    <property type="entry name" value="MECHANOSENSITIVE ION CHANNEL PROTEIN MSY2"/>
    <property type="match status" value="1"/>
</dbReference>
<evidence type="ECO:0000259" key="8">
    <source>
        <dbReference type="PROSITE" id="PS50222"/>
    </source>
</evidence>
<dbReference type="Pfam" id="PF00924">
    <property type="entry name" value="MS_channel_2nd"/>
    <property type="match status" value="1"/>
</dbReference>
<keyword evidence="5 7" id="KW-0472">Membrane</keyword>
<organism evidence="9 10">
    <name type="scientific">Arthrobotrys musiformis</name>
    <dbReference type="NCBI Taxonomy" id="47236"/>
    <lineage>
        <taxon>Eukaryota</taxon>
        <taxon>Fungi</taxon>
        <taxon>Dikarya</taxon>
        <taxon>Ascomycota</taxon>
        <taxon>Pezizomycotina</taxon>
        <taxon>Orbiliomycetes</taxon>
        <taxon>Orbiliales</taxon>
        <taxon>Orbiliaceae</taxon>
        <taxon>Arthrobotrys</taxon>
    </lineage>
</organism>
<dbReference type="InterPro" id="IPR011992">
    <property type="entry name" value="EF-hand-dom_pair"/>
</dbReference>
<feature type="compositionally biased region" description="Basic and acidic residues" evidence="6">
    <location>
        <begin position="918"/>
        <end position="935"/>
    </location>
</feature>
<dbReference type="InterPro" id="IPR018247">
    <property type="entry name" value="EF_Hand_1_Ca_BS"/>
</dbReference>
<dbReference type="SUPFAM" id="SSF50182">
    <property type="entry name" value="Sm-like ribonucleoproteins"/>
    <property type="match status" value="1"/>
</dbReference>
<evidence type="ECO:0000256" key="6">
    <source>
        <dbReference type="SAM" id="MobiDB-lite"/>
    </source>
</evidence>
<dbReference type="Gene3D" id="2.30.30.60">
    <property type="match status" value="1"/>
</dbReference>
<evidence type="ECO:0000313" key="10">
    <source>
        <dbReference type="Proteomes" id="UP001370758"/>
    </source>
</evidence>
<evidence type="ECO:0000256" key="7">
    <source>
        <dbReference type="SAM" id="Phobius"/>
    </source>
</evidence>
<comment type="caution">
    <text evidence="9">The sequence shown here is derived from an EMBL/GenBank/DDBJ whole genome shotgun (WGS) entry which is preliminary data.</text>
</comment>
<evidence type="ECO:0000256" key="1">
    <source>
        <dbReference type="ARBA" id="ARBA00004370"/>
    </source>
</evidence>
<dbReference type="InterPro" id="IPR002048">
    <property type="entry name" value="EF_hand_dom"/>
</dbReference>
<keyword evidence="3" id="KW-0106">Calcium</keyword>
<dbReference type="GO" id="GO:0016020">
    <property type="term" value="C:membrane"/>
    <property type="evidence" value="ECO:0007669"/>
    <property type="project" value="UniProtKB-SubCell"/>
</dbReference>
<feature type="region of interest" description="Disordered" evidence="6">
    <location>
        <begin position="868"/>
        <end position="935"/>
    </location>
</feature>
<evidence type="ECO:0000313" key="9">
    <source>
        <dbReference type="EMBL" id="KAK6501151.1"/>
    </source>
</evidence>
<sequence>MSSQHPAGKAGFQPLDPAFQRPSEDHIVNIPLTPIESHRSLRTKEESVTAFNPSSDKVSRPPFERAGNTLDALGPFEKTAGGKRRLLKDGQSFNDGEETALNKVGLLYEKILNFSFITRWMIYIAPLALALGIPIIVGATAAPNATIGGVRIVWFFAWTEVVWCSLWISKIVAKCLPIVFKTLVGVISSGTRKYYKVIQQLEVPLSLVGWCFASWVSFLQMMTHNPDKRAEKLTDPTATDTKPWQSKMNLVLAAALVSSLIFLVKSVIVQLISVQYHQKQFSARILANKDYIKVLSMLLEASRQAFPAYCPEFAEEDYILHAGLVNGLGSPLAKQSGAATPMRLLHQIGRVGDNITSAVGHVAKEITGRNVLNPNSARSVVVNALARKTTIEALGRRIWMSFAEEGKETLYIDDFLEVLGVDRQEQAKAAFSMLDKDENGDISLEEMIGMILEVARERKTLAKSMGDIDSAISALNSLLSSIVFIVIIFVFVAFLNQNFVTTLGTAGATLLSLSFVFAATAQEILGSCIFIFVKHPYDVGDRIDLELKEYIVEHISLLYTVFRQVETNKSTQIPNNILNGKNVENVSRSGPMREVVVFNVHFETSMREIMLLRSELMAFVEENSRDFRSDNLNVEINGVKLDSLELRVEIRYKGNWADQPKRVERRNKFMSALVAALRKIPIYGPGAGDPGLGEGANAQFFVTIDPAEAQRRKEEAAKAKEAKRYRTEEEIEAEEAAKEPSSSALGSAPFAGPTILTTSPSQTNLTSQTDPRDDTLLGDDVSLISRSRSTRRNDLNQVRDILRMQSTTGRRRRNGSVSTTQEGPSPIVRTTTGFQSLAPSQSRDNFRRPSIPSPISQLPQQQFYQSYAQPGSSYHGQPPQPPPQSQLPQLPQQQQQQQQQQQGQGQQPQYPHPSPAPRDPRDPRDPANRDPSNRV</sequence>
<feature type="transmembrane region" description="Helical" evidence="7">
    <location>
        <begin position="473"/>
        <end position="495"/>
    </location>
</feature>
<name>A0AAV9W875_9PEZI</name>
<keyword evidence="4 7" id="KW-1133">Transmembrane helix</keyword>
<dbReference type="SUPFAM" id="SSF47473">
    <property type="entry name" value="EF-hand"/>
    <property type="match status" value="1"/>
</dbReference>
<keyword evidence="2 7" id="KW-0812">Transmembrane</keyword>
<dbReference type="GO" id="GO:0005262">
    <property type="term" value="F:calcium channel activity"/>
    <property type="evidence" value="ECO:0007669"/>
    <property type="project" value="TreeGrafter"/>
</dbReference>
<feature type="region of interest" description="Disordered" evidence="6">
    <location>
        <begin position="712"/>
        <end position="782"/>
    </location>
</feature>
<evidence type="ECO:0000256" key="2">
    <source>
        <dbReference type="ARBA" id="ARBA00022692"/>
    </source>
</evidence>
<feature type="region of interest" description="Disordered" evidence="6">
    <location>
        <begin position="1"/>
        <end position="20"/>
    </location>
</feature>
<feature type="compositionally biased region" description="Basic and acidic residues" evidence="6">
    <location>
        <begin position="38"/>
        <end position="47"/>
    </location>
</feature>
<feature type="region of interest" description="Disordered" evidence="6">
    <location>
        <begin position="804"/>
        <end position="856"/>
    </location>
</feature>
<feature type="transmembrane region" description="Helical" evidence="7">
    <location>
        <begin position="152"/>
        <end position="173"/>
    </location>
</feature>
<dbReference type="InterPro" id="IPR010920">
    <property type="entry name" value="LSM_dom_sf"/>
</dbReference>
<feature type="transmembrane region" description="Helical" evidence="7">
    <location>
        <begin position="250"/>
        <end position="274"/>
    </location>
</feature>
<feature type="compositionally biased region" description="Polar residues" evidence="6">
    <location>
        <begin position="815"/>
        <end position="843"/>
    </location>
</feature>
<dbReference type="PROSITE" id="PS50222">
    <property type="entry name" value="EF_HAND_2"/>
    <property type="match status" value="1"/>
</dbReference>
<gene>
    <name evidence="9" type="ORF">TWF481_008999</name>
</gene>
<dbReference type="InterPro" id="IPR058650">
    <property type="entry name" value="Msy1/2-like"/>
</dbReference>
<feature type="transmembrane region" description="Helical" evidence="7">
    <location>
        <begin position="507"/>
        <end position="533"/>
    </location>
</feature>
<dbReference type="EMBL" id="JAVHJL010000006">
    <property type="protein sequence ID" value="KAK6501151.1"/>
    <property type="molecule type" value="Genomic_DNA"/>
</dbReference>
<evidence type="ECO:0000256" key="4">
    <source>
        <dbReference type="ARBA" id="ARBA00022989"/>
    </source>
</evidence>
<feature type="compositionally biased region" description="Low complexity" evidence="6">
    <location>
        <begin position="886"/>
        <end position="909"/>
    </location>
</feature>
<feature type="transmembrane region" description="Helical" evidence="7">
    <location>
        <begin position="201"/>
        <end position="222"/>
    </location>
</feature>
<reference evidence="9 10" key="1">
    <citation type="submission" date="2023-08" db="EMBL/GenBank/DDBJ databases">
        <authorList>
            <person name="Palmer J.M."/>
        </authorList>
    </citation>
    <scope>NUCLEOTIDE SEQUENCE [LARGE SCALE GENOMIC DNA]</scope>
    <source>
        <strain evidence="9 10">TWF481</strain>
    </source>
</reference>
<dbReference type="Gene3D" id="1.10.238.10">
    <property type="entry name" value="EF-hand"/>
    <property type="match status" value="1"/>
</dbReference>
<keyword evidence="10" id="KW-1185">Reference proteome</keyword>
<dbReference type="AlphaFoldDB" id="A0AAV9W875"/>
<feature type="region of interest" description="Disordered" evidence="6">
    <location>
        <begin position="38"/>
        <end position="67"/>
    </location>
</feature>
<dbReference type="InterPro" id="IPR023408">
    <property type="entry name" value="MscS_beta-dom_sf"/>
</dbReference>